<dbReference type="PROSITE" id="PS01129">
    <property type="entry name" value="PSI_RLU"/>
    <property type="match status" value="1"/>
</dbReference>
<evidence type="ECO:0000313" key="11">
    <source>
        <dbReference type="EMBL" id="CAH0534241.1"/>
    </source>
</evidence>
<keyword evidence="12" id="KW-1185">Reference proteome</keyword>
<dbReference type="Gene3D" id="3.30.2350.10">
    <property type="entry name" value="Pseudouridine synthase"/>
    <property type="match status" value="1"/>
</dbReference>
<reference evidence="11" key="1">
    <citation type="submission" date="2021-11" db="EMBL/GenBank/DDBJ databases">
        <authorList>
            <person name="Rodrigo-Torres L."/>
            <person name="Arahal R. D."/>
            <person name="Lucena T."/>
        </authorList>
    </citation>
    <scope>NUCLEOTIDE SEQUENCE</scope>
    <source>
        <strain evidence="11">CECT 7929</strain>
    </source>
</reference>
<dbReference type="GO" id="GO:0160149">
    <property type="term" value="F:tRNA pseudouridine(65) synthase activity"/>
    <property type="evidence" value="ECO:0007669"/>
    <property type="project" value="UniProtKB-EC"/>
</dbReference>
<dbReference type="RefSeq" id="WP_237466643.1">
    <property type="nucleotide sequence ID" value="NZ_CAKLDI010000001.1"/>
</dbReference>
<dbReference type="PANTHER" id="PTHR21600:SF56">
    <property type="entry name" value="TRNA PSEUDOURIDINE SYNTHASE C"/>
    <property type="match status" value="1"/>
</dbReference>
<dbReference type="InterPro" id="IPR006224">
    <property type="entry name" value="PsdUridine_synth_RluA-like_CS"/>
</dbReference>
<organism evidence="11 12">
    <name type="scientific">Vibrio stylophorae</name>
    <dbReference type="NCBI Taxonomy" id="659351"/>
    <lineage>
        <taxon>Bacteria</taxon>
        <taxon>Pseudomonadati</taxon>
        <taxon>Pseudomonadota</taxon>
        <taxon>Gammaproteobacteria</taxon>
        <taxon>Vibrionales</taxon>
        <taxon>Vibrionaceae</taxon>
        <taxon>Vibrio</taxon>
    </lineage>
</organism>
<dbReference type="InterPro" id="IPR020103">
    <property type="entry name" value="PsdUridine_synth_cat_dom_sf"/>
</dbReference>
<keyword evidence="1" id="KW-0819">tRNA processing</keyword>
<dbReference type="SUPFAM" id="SSF55120">
    <property type="entry name" value="Pseudouridine synthase"/>
    <property type="match status" value="1"/>
</dbReference>
<proteinExistence type="predicted"/>
<dbReference type="InterPro" id="IPR050188">
    <property type="entry name" value="RluA_PseudoU_synthase"/>
</dbReference>
<evidence type="ECO:0000256" key="3">
    <source>
        <dbReference type="ARBA" id="ARBA00036607"/>
    </source>
</evidence>
<evidence type="ECO:0000256" key="6">
    <source>
        <dbReference type="ARBA" id="ARBA00040675"/>
    </source>
</evidence>
<feature type="domain" description="Pseudouridine synthase RsuA/RluA-like" evidence="10">
    <location>
        <begin position="12"/>
        <end position="171"/>
    </location>
</feature>
<evidence type="ECO:0000256" key="2">
    <source>
        <dbReference type="ARBA" id="ARBA00023235"/>
    </source>
</evidence>
<dbReference type="EC" id="5.4.99.26" evidence="5"/>
<dbReference type="InterPro" id="IPR006145">
    <property type="entry name" value="PsdUridine_synth_RsuA/RluA"/>
</dbReference>
<keyword evidence="2 11" id="KW-0413">Isomerase</keyword>
<evidence type="ECO:0000259" key="10">
    <source>
        <dbReference type="Pfam" id="PF00849"/>
    </source>
</evidence>
<comment type="caution">
    <text evidence="11">The sequence shown here is derived from an EMBL/GenBank/DDBJ whole genome shotgun (WGS) entry which is preliminary data.</text>
</comment>
<comment type="function">
    <text evidence="4">Responsible for synthesis of pseudouridine from uracil-65 in transfer RNAs.</text>
</comment>
<evidence type="ECO:0000256" key="5">
    <source>
        <dbReference type="ARBA" id="ARBA00038943"/>
    </source>
</evidence>
<dbReference type="Proteomes" id="UP000838672">
    <property type="component" value="Unassembled WGS sequence"/>
</dbReference>
<evidence type="ECO:0000313" key="12">
    <source>
        <dbReference type="Proteomes" id="UP000838672"/>
    </source>
</evidence>
<evidence type="ECO:0000256" key="4">
    <source>
        <dbReference type="ARBA" id="ARBA00037670"/>
    </source>
</evidence>
<evidence type="ECO:0000256" key="1">
    <source>
        <dbReference type="ARBA" id="ARBA00022694"/>
    </source>
</evidence>
<dbReference type="Pfam" id="PF00849">
    <property type="entry name" value="PseudoU_synth_2"/>
    <property type="match status" value="1"/>
</dbReference>
<comment type="catalytic activity">
    <reaction evidence="3">
        <text>uridine(65) in tRNA = pseudouridine(65) in tRNA</text>
        <dbReference type="Rhea" id="RHEA:42536"/>
        <dbReference type="Rhea" id="RHEA-COMP:10103"/>
        <dbReference type="Rhea" id="RHEA-COMP:10104"/>
        <dbReference type="ChEBI" id="CHEBI:65314"/>
        <dbReference type="ChEBI" id="CHEBI:65315"/>
        <dbReference type="EC" id="5.4.99.26"/>
    </reaction>
</comment>
<gene>
    <name evidence="11" type="primary">truC</name>
    <name evidence="11" type="ORF">VST7929_02155</name>
</gene>
<evidence type="ECO:0000256" key="9">
    <source>
        <dbReference type="ARBA" id="ARBA00043049"/>
    </source>
</evidence>
<protein>
    <recommendedName>
        <fullName evidence="6">tRNA pseudouridine synthase C</fullName>
        <ecNumber evidence="5">5.4.99.26</ecNumber>
    </recommendedName>
    <alternativeName>
        <fullName evidence="8">tRNA pseudouridine(65) synthase</fullName>
    </alternativeName>
    <alternativeName>
        <fullName evidence="9">tRNA pseudouridylate synthase C</fullName>
    </alternativeName>
    <alternativeName>
        <fullName evidence="7">tRNA-uridine isomerase C</fullName>
    </alternativeName>
</protein>
<accession>A0ABM8ZV85</accession>
<name>A0ABM8ZV85_9VIBR</name>
<dbReference type="PANTHER" id="PTHR21600">
    <property type="entry name" value="MITOCHONDRIAL RNA PSEUDOURIDINE SYNTHASE"/>
    <property type="match status" value="1"/>
</dbReference>
<evidence type="ECO:0000256" key="7">
    <source>
        <dbReference type="ARBA" id="ARBA00041803"/>
    </source>
</evidence>
<sequence>MSLTICYQDEWLVAVNKPAGMLVHRSWLDRHETQFVMQTLRDQLGRHVFPIHRLDKPTSGVLLFALSSEVASLMQPIFQSHAIEKRYLAVVRGWLKEGGVLDYPLQKQHDKIADSKASQPAPLQDAITAYQPLAHVELPIACGRYETSRYSLLSLLPQTGRKHQLRRHLHHLSHHIIGDVNYGDGRHNRLFREHLHCHRLMLHALSLRFVHPITHQAIHIEADFDDTWQQLMIKFGWQEFLPQ</sequence>
<dbReference type="NCBIfam" id="NF008321">
    <property type="entry name" value="PRK11112.1"/>
    <property type="match status" value="1"/>
</dbReference>
<dbReference type="EMBL" id="CAKLDI010000001">
    <property type="protein sequence ID" value="CAH0534241.1"/>
    <property type="molecule type" value="Genomic_DNA"/>
</dbReference>
<evidence type="ECO:0000256" key="8">
    <source>
        <dbReference type="ARBA" id="ARBA00041975"/>
    </source>
</evidence>